<dbReference type="STRING" id="313628.LNTAR_20663"/>
<keyword evidence="3" id="KW-1185">Reference proteome</keyword>
<name>A6DL55_9BACT</name>
<organism evidence="2 3">
    <name type="scientific">Lentisphaera araneosa HTCC2155</name>
    <dbReference type="NCBI Taxonomy" id="313628"/>
    <lineage>
        <taxon>Bacteria</taxon>
        <taxon>Pseudomonadati</taxon>
        <taxon>Lentisphaerota</taxon>
        <taxon>Lentisphaeria</taxon>
        <taxon>Lentisphaerales</taxon>
        <taxon>Lentisphaeraceae</taxon>
        <taxon>Lentisphaera</taxon>
    </lineage>
</organism>
<comment type="caution">
    <text evidence="2">The sequence shown here is derived from an EMBL/GenBank/DDBJ whole genome shotgun (WGS) entry which is preliminary data.</text>
</comment>
<evidence type="ECO:0000313" key="3">
    <source>
        <dbReference type="Proteomes" id="UP000004947"/>
    </source>
</evidence>
<evidence type="ECO:0000256" key="1">
    <source>
        <dbReference type="SAM" id="MobiDB-lite"/>
    </source>
</evidence>
<feature type="compositionally biased region" description="Basic residues" evidence="1">
    <location>
        <begin position="79"/>
        <end position="116"/>
    </location>
</feature>
<sequence length="116" mass="12895">MLSGNIRIELFRYLDEGKGADKLSLTDAGLIVMSPEAFLDTYNKATQLFKVLESKGVYKRTENKETVNNSSDLASAKKTSSKSKKSPTAKKTKARAKSTKAKPKAQKHKRNNKVFL</sequence>
<dbReference type="EMBL" id="ABCK01000008">
    <property type="protein sequence ID" value="EDM27657.1"/>
    <property type="molecule type" value="Genomic_DNA"/>
</dbReference>
<accession>A6DL55</accession>
<dbReference type="RefSeq" id="WP_007278615.1">
    <property type="nucleotide sequence ID" value="NZ_ABCK01000008.1"/>
</dbReference>
<feature type="region of interest" description="Disordered" evidence="1">
    <location>
        <begin position="60"/>
        <end position="116"/>
    </location>
</feature>
<gene>
    <name evidence="2" type="ORF">LNTAR_20663</name>
</gene>
<protein>
    <submittedName>
        <fullName evidence="2">Uncharacterized protein</fullName>
    </submittedName>
</protein>
<proteinExistence type="predicted"/>
<evidence type="ECO:0000313" key="2">
    <source>
        <dbReference type="EMBL" id="EDM27657.1"/>
    </source>
</evidence>
<reference evidence="2 3" key="1">
    <citation type="journal article" date="2010" name="J. Bacteriol.">
        <title>Genome sequence of Lentisphaera araneosa HTCC2155T, the type species of the order Lentisphaerales in the phylum Lentisphaerae.</title>
        <authorList>
            <person name="Thrash J.C."/>
            <person name="Cho J.C."/>
            <person name="Vergin K.L."/>
            <person name="Morris R.M."/>
            <person name="Giovannoni S.J."/>
        </authorList>
    </citation>
    <scope>NUCLEOTIDE SEQUENCE [LARGE SCALE GENOMIC DNA]</scope>
    <source>
        <strain evidence="2 3">HTCC2155</strain>
    </source>
</reference>
<dbReference type="Proteomes" id="UP000004947">
    <property type="component" value="Unassembled WGS sequence"/>
</dbReference>
<dbReference type="AlphaFoldDB" id="A6DL55"/>